<dbReference type="InterPro" id="IPR005225">
    <property type="entry name" value="Small_GTP-bd"/>
</dbReference>
<dbReference type="PRINTS" id="PR00449">
    <property type="entry name" value="RASTRNSFRMNG"/>
</dbReference>
<sequence length="181" mass="20023">MGKTIRCKLVVVGDPAVGKTALVQMFHSAGQRFPKHYMMTLGVEFCTKAVTTPDATTIVEFHLFDIAGQEIYAEIVPSFWEDTEAVMLVYDVTRAHTLEACANWYGRLLQSLGKDSLPGVLVANKMDLRERLVVKRAEGQQMAAQLGMAFHETSALDGQDIELPFQELAKLIHSGPVLDVE</sequence>
<accession>A0AB34K046</accession>
<dbReference type="InterPro" id="IPR027417">
    <property type="entry name" value="P-loop_NTPase"/>
</dbReference>
<evidence type="ECO:0000313" key="3">
    <source>
        <dbReference type="Proteomes" id="UP001515480"/>
    </source>
</evidence>
<reference evidence="2 3" key="1">
    <citation type="journal article" date="2024" name="Science">
        <title>Giant polyketide synthase enzymes in the biosynthesis of giant marine polyether toxins.</title>
        <authorList>
            <person name="Fallon T.R."/>
            <person name="Shende V.V."/>
            <person name="Wierzbicki I.H."/>
            <person name="Pendleton A.L."/>
            <person name="Watervoot N.F."/>
            <person name="Auber R.P."/>
            <person name="Gonzalez D.J."/>
            <person name="Wisecaver J.H."/>
            <person name="Moore B.S."/>
        </authorList>
    </citation>
    <scope>NUCLEOTIDE SEQUENCE [LARGE SCALE GENOMIC DNA]</scope>
    <source>
        <strain evidence="2 3">12B1</strain>
    </source>
</reference>
<protein>
    <recommendedName>
        <fullName evidence="4">Intraflagellar transport protein 27 homolog</fullName>
    </recommendedName>
</protein>
<dbReference type="NCBIfam" id="TIGR00231">
    <property type="entry name" value="small_GTP"/>
    <property type="match status" value="1"/>
</dbReference>
<comment type="caution">
    <text evidence="2">The sequence shown here is derived from an EMBL/GenBank/DDBJ whole genome shotgun (WGS) entry which is preliminary data.</text>
</comment>
<dbReference type="Pfam" id="PF00071">
    <property type="entry name" value="Ras"/>
    <property type="match status" value="1"/>
</dbReference>
<gene>
    <name evidence="2" type="ORF">AB1Y20_015206</name>
</gene>
<keyword evidence="3" id="KW-1185">Reference proteome</keyword>
<keyword evidence="1" id="KW-0547">Nucleotide-binding</keyword>
<dbReference type="GO" id="GO:0003924">
    <property type="term" value="F:GTPase activity"/>
    <property type="evidence" value="ECO:0007669"/>
    <property type="project" value="InterPro"/>
</dbReference>
<dbReference type="SMART" id="SM00175">
    <property type="entry name" value="RAB"/>
    <property type="match status" value="1"/>
</dbReference>
<dbReference type="GO" id="GO:0005525">
    <property type="term" value="F:GTP binding"/>
    <property type="evidence" value="ECO:0007669"/>
    <property type="project" value="InterPro"/>
</dbReference>
<dbReference type="Proteomes" id="UP001515480">
    <property type="component" value="Unassembled WGS sequence"/>
</dbReference>
<dbReference type="FunFam" id="3.40.50.300:FF:001447">
    <property type="entry name" value="Ras-related protein Rab-1B"/>
    <property type="match status" value="1"/>
</dbReference>
<dbReference type="Gene3D" id="3.40.50.300">
    <property type="entry name" value="P-loop containing nucleotide triphosphate hydrolases"/>
    <property type="match status" value="1"/>
</dbReference>
<dbReference type="PROSITE" id="PS51419">
    <property type="entry name" value="RAB"/>
    <property type="match status" value="1"/>
</dbReference>
<organism evidence="2 3">
    <name type="scientific">Prymnesium parvum</name>
    <name type="common">Toxic golden alga</name>
    <dbReference type="NCBI Taxonomy" id="97485"/>
    <lineage>
        <taxon>Eukaryota</taxon>
        <taxon>Haptista</taxon>
        <taxon>Haptophyta</taxon>
        <taxon>Prymnesiophyceae</taxon>
        <taxon>Prymnesiales</taxon>
        <taxon>Prymnesiaceae</taxon>
        <taxon>Prymnesium</taxon>
    </lineage>
</organism>
<proteinExistence type="predicted"/>
<dbReference type="SMART" id="SM00173">
    <property type="entry name" value="RAS"/>
    <property type="match status" value="1"/>
</dbReference>
<evidence type="ECO:0000256" key="1">
    <source>
        <dbReference type="ARBA" id="ARBA00022741"/>
    </source>
</evidence>
<dbReference type="EMBL" id="JBGBPQ010000003">
    <property type="protein sequence ID" value="KAL1526496.1"/>
    <property type="molecule type" value="Genomic_DNA"/>
</dbReference>
<dbReference type="AlphaFoldDB" id="A0AB34K046"/>
<dbReference type="SUPFAM" id="SSF52540">
    <property type="entry name" value="P-loop containing nucleoside triphosphate hydrolases"/>
    <property type="match status" value="1"/>
</dbReference>
<dbReference type="PANTHER" id="PTHR47978">
    <property type="match status" value="1"/>
</dbReference>
<name>A0AB34K046_PRYPA</name>
<dbReference type="PROSITE" id="PS51420">
    <property type="entry name" value="RHO"/>
    <property type="match status" value="1"/>
</dbReference>
<dbReference type="PROSITE" id="PS51421">
    <property type="entry name" value="RAS"/>
    <property type="match status" value="1"/>
</dbReference>
<dbReference type="InterPro" id="IPR001806">
    <property type="entry name" value="Small_GTPase"/>
</dbReference>
<dbReference type="SMART" id="SM00174">
    <property type="entry name" value="RHO"/>
    <property type="match status" value="1"/>
</dbReference>
<evidence type="ECO:0000313" key="2">
    <source>
        <dbReference type="EMBL" id="KAL1526496.1"/>
    </source>
</evidence>
<evidence type="ECO:0008006" key="4">
    <source>
        <dbReference type="Google" id="ProtNLM"/>
    </source>
</evidence>